<dbReference type="OrthoDB" id="9815116at2"/>
<organism evidence="3 5">
    <name type="scientific">Pseudodesulfovibrio indicus</name>
    <dbReference type="NCBI Taxonomy" id="1716143"/>
    <lineage>
        <taxon>Bacteria</taxon>
        <taxon>Pseudomonadati</taxon>
        <taxon>Thermodesulfobacteriota</taxon>
        <taxon>Desulfovibrionia</taxon>
        <taxon>Desulfovibrionales</taxon>
        <taxon>Desulfovibrionaceae</taxon>
    </lineage>
</organism>
<sequence>MRIIAVLNQKGGVGKTSTAVNLGAALARQDRRVLLLDLDPQAHLTYSLGIMAHELPRTMGAVLLRECPLDSVTMEVGGLHVVPASVALAGTEVDLASAEGRETRLRDALSAVQGFDFVIIDCPPNLGMLTLNAMVAAGELLVPVQPEFLALQSLGKLMETVKAIRSGWNPKLALTGIVMTRYQRTKKLNREIRRKIGDYFGHALLETAIRDNISLAEAPSFGQDIFTYKPRSNGAADYRNLALELLRRGAP</sequence>
<dbReference type="EMBL" id="SOBK01000011">
    <property type="protein sequence ID" value="TDT86779.1"/>
    <property type="molecule type" value="Genomic_DNA"/>
</dbReference>
<protein>
    <submittedName>
        <fullName evidence="2 3">Chromosome partitioning protein</fullName>
    </submittedName>
</protein>
<dbReference type="Proteomes" id="UP000055611">
    <property type="component" value="Chromosome"/>
</dbReference>
<reference evidence="3 5" key="2">
    <citation type="submission" date="2019-03" db="EMBL/GenBank/DDBJ databases">
        <title>Genomic Encyclopedia of Type Strains, Phase IV (KMG-IV): sequencing the most valuable type-strain genomes for metagenomic binning, comparative biology and taxonomic classification.</title>
        <authorList>
            <person name="Goeker M."/>
        </authorList>
    </citation>
    <scope>NUCLEOTIDE SEQUENCE [LARGE SCALE GENOMIC DNA]</scope>
    <source>
        <strain evidence="3 5">DSM 101483</strain>
    </source>
</reference>
<keyword evidence="4" id="KW-1185">Reference proteome</keyword>
<name>A0A126QSN0_9BACT</name>
<evidence type="ECO:0000313" key="2">
    <source>
        <dbReference type="EMBL" id="AMK12739.1"/>
    </source>
</evidence>
<dbReference type="PIRSF" id="PIRSF009320">
    <property type="entry name" value="Nuc_binding_HP_1000"/>
    <property type="match status" value="1"/>
</dbReference>
<dbReference type="InterPro" id="IPR027417">
    <property type="entry name" value="P-loop_NTPase"/>
</dbReference>
<dbReference type="InterPro" id="IPR050678">
    <property type="entry name" value="DNA_Partitioning_ATPase"/>
</dbReference>
<gene>
    <name evidence="2" type="ORF">AWY79_17320</name>
    <name evidence="3" type="ORF">EDC59_11197</name>
</gene>
<evidence type="ECO:0000313" key="3">
    <source>
        <dbReference type="EMBL" id="TDT86779.1"/>
    </source>
</evidence>
<reference evidence="2 4" key="1">
    <citation type="journal article" date="2016" name="Front. Microbiol.">
        <title>Genome Sequence of the Piezophilic, Mesophilic Sulfate-Reducing Bacterium Desulfovibrio indicus J2T.</title>
        <authorList>
            <person name="Cao J."/>
            <person name="Maignien L."/>
            <person name="Shao Z."/>
            <person name="Alain K."/>
            <person name="Jebbar M."/>
        </authorList>
    </citation>
    <scope>NUCLEOTIDE SEQUENCE [LARGE SCALE GENOMIC DNA]</scope>
    <source>
        <strain evidence="2 4">J2</strain>
    </source>
</reference>
<evidence type="ECO:0000259" key="1">
    <source>
        <dbReference type="Pfam" id="PF13614"/>
    </source>
</evidence>
<dbReference type="RefSeq" id="WP_066806625.1">
    <property type="nucleotide sequence ID" value="NZ_CP014206.1"/>
</dbReference>
<proteinExistence type="predicted"/>
<dbReference type="Pfam" id="PF13614">
    <property type="entry name" value="AAA_31"/>
    <property type="match status" value="1"/>
</dbReference>
<dbReference type="PANTHER" id="PTHR13696">
    <property type="entry name" value="P-LOOP CONTAINING NUCLEOSIDE TRIPHOSPHATE HYDROLASE"/>
    <property type="match status" value="1"/>
</dbReference>
<feature type="domain" description="AAA" evidence="1">
    <location>
        <begin position="1"/>
        <end position="173"/>
    </location>
</feature>
<dbReference type="CDD" id="cd02042">
    <property type="entry name" value="ParAB_family"/>
    <property type="match status" value="1"/>
</dbReference>
<dbReference type="AlphaFoldDB" id="A0A126QSN0"/>
<evidence type="ECO:0000313" key="4">
    <source>
        <dbReference type="Proteomes" id="UP000055611"/>
    </source>
</evidence>
<dbReference type="InterPro" id="IPR025669">
    <property type="entry name" value="AAA_dom"/>
</dbReference>
<evidence type="ECO:0000313" key="5">
    <source>
        <dbReference type="Proteomes" id="UP000295506"/>
    </source>
</evidence>
<dbReference type="Proteomes" id="UP000295506">
    <property type="component" value="Unassembled WGS sequence"/>
</dbReference>
<accession>A0A126QSN0</accession>
<dbReference type="Gene3D" id="3.40.50.300">
    <property type="entry name" value="P-loop containing nucleotide triphosphate hydrolases"/>
    <property type="match status" value="1"/>
</dbReference>
<dbReference type="KEGG" id="dej:AWY79_17320"/>
<dbReference type="SUPFAM" id="SSF52540">
    <property type="entry name" value="P-loop containing nucleoside triphosphate hydrolases"/>
    <property type="match status" value="1"/>
</dbReference>
<dbReference type="PANTHER" id="PTHR13696:SF52">
    <property type="entry name" value="PARA FAMILY PROTEIN CT_582"/>
    <property type="match status" value="1"/>
</dbReference>
<dbReference type="FunFam" id="3.40.50.300:FF:000285">
    <property type="entry name" value="Sporulation initiation inhibitor Soj"/>
    <property type="match status" value="1"/>
</dbReference>
<dbReference type="EMBL" id="CP014206">
    <property type="protein sequence ID" value="AMK12739.1"/>
    <property type="molecule type" value="Genomic_DNA"/>
</dbReference>